<dbReference type="InterPro" id="IPR052704">
    <property type="entry name" value="ECF_Sigma-70_Domain"/>
</dbReference>
<dbReference type="RefSeq" id="WP_130351678.1">
    <property type="nucleotide sequence ID" value="NZ_SGWY01000001.1"/>
</dbReference>
<dbReference type="Gene3D" id="3.10.450.50">
    <property type="match status" value="1"/>
</dbReference>
<dbReference type="PANTHER" id="PTHR30173:SF43">
    <property type="entry name" value="ECF RNA POLYMERASE SIGMA FACTOR SIGI-RELATED"/>
    <property type="match status" value="1"/>
</dbReference>
<dbReference type="OrthoDB" id="5006797at2"/>
<gene>
    <name evidence="1" type="ORF">EV187_0782</name>
</gene>
<dbReference type="AlphaFoldDB" id="A0A4Q7ML33"/>
<keyword evidence="2" id="KW-1185">Reference proteome</keyword>
<dbReference type="GO" id="GO:0016987">
    <property type="term" value="F:sigma factor activity"/>
    <property type="evidence" value="ECO:0007669"/>
    <property type="project" value="TreeGrafter"/>
</dbReference>
<evidence type="ECO:0008006" key="3">
    <source>
        <dbReference type="Google" id="ProtNLM"/>
    </source>
</evidence>
<dbReference type="EMBL" id="SGWY01000001">
    <property type="protein sequence ID" value="RZS68353.1"/>
    <property type="molecule type" value="Genomic_DNA"/>
</dbReference>
<proteinExistence type="predicted"/>
<dbReference type="SUPFAM" id="SSF54427">
    <property type="entry name" value="NTF2-like"/>
    <property type="match status" value="1"/>
</dbReference>
<evidence type="ECO:0000313" key="2">
    <source>
        <dbReference type="Proteomes" id="UP000293289"/>
    </source>
</evidence>
<sequence>MRRDDPAARLLAALGGRDDLALASVLNPDARLVVDAGDESGGEVRGRARVARSLFGLPTRHPDASFEVVHVNGRPGLALRRRTGEVVGVLALDLAPDDTIRELWLSTAPGKLVHWNRRRPDIE</sequence>
<evidence type="ECO:0000313" key="1">
    <source>
        <dbReference type="EMBL" id="RZS68353.1"/>
    </source>
</evidence>
<organism evidence="1 2">
    <name type="scientific">Agromyces ramosus</name>
    <dbReference type="NCBI Taxonomy" id="33879"/>
    <lineage>
        <taxon>Bacteria</taxon>
        <taxon>Bacillati</taxon>
        <taxon>Actinomycetota</taxon>
        <taxon>Actinomycetes</taxon>
        <taxon>Micrococcales</taxon>
        <taxon>Microbacteriaceae</taxon>
        <taxon>Agromyces</taxon>
    </lineage>
</organism>
<comment type="caution">
    <text evidence="1">The sequence shown here is derived from an EMBL/GenBank/DDBJ whole genome shotgun (WGS) entry which is preliminary data.</text>
</comment>
<protein>
    <recommendedName>
        <fullName evidence="3">RNA polymerase sigma-70 factor (ECF subfamily)</fullName>
    </recommendedName>
</protein>
<dbReference type="PANTHER" id="PTHR30173">
    <property type="entry name" value="SIGMA 19 FACTOR"/>
    <property type="match status" value="1"/>
</dbReference>
<name>A0A4Q7ML33_9MICO</name>
<accession>A0A4Q7ML33</accession>
<reference evidence="1 2" key="1">
    <citation type="submission" date="2019-02" db="EMBL/GenBank/DDBJ databases">
        <title>Genomic Encyclopedia of Type Strains, Phase IV (KMG-IV): sequencing the most valuable type-strain genomes for metagenomic binning, comparative biology and taxonomic classification.</title>
        <authorList>
            <person name="Goeker M."/>
        </authorList>
    </citation>
    <scope>NUCLEOTIDE SEQUENCE [LARGE SCALE GENOMIC DNA]</scope>
    <source>
        <strain evidence="1 2">DSM 43045</strain>
    </source>
</reference>
<dbReference type="Proteomes" id="UP000293289">
    <property type="component" value="Unassembled WGS sequence"/>
</dbReference>
<dbReference type="InterPro" id="IPR032710">
    <property type="entry name" value="NTF2-like_dom_sf"/>
</dbReference>